<evidence type="ECO:0000259" key="8">
    <source>
        <dbReference type="Pfam" id="PF02826"/>
    </source>
</evidence>
<dbReference type="PROSITE" id="PS00671">
    <property type="entry name" value="D_2_HYDROXYACID_DH_3"/>
    <property type="match status" value="1"/>
</dbReference>
<dbReference type="CDD" id="cd12172">
    <property type="entry name" value="PGDH_like_2"/>
    <property type="match status" value="1"/>
</dbReference>
<feature type="region of interest" description="Disordered" evidence="6">
    <location>
        <begin position="1"/>
        <end position="30"/>
    </location>
</feature>
<gene>
    <name evidence="9" type="ORF">GBAR_LOCUS12905</name>
</gene>
<dbReference type="InterPro" id="IPR050857">
    <property type="entry name" value="D-2-hydroxyacid_DH"/>
</dbReference>
<accession>A0AA35WM43</accession>
<dbReference type="GO" id="GO:0016616">
    <property type="term" value="F:oxidoreductase activity, acting on the CH-OH group of donors, NAD or NADP as acceptor"/>
    <property type="evidence" value="ECO:0007669"/>
    <property type="project" value="InterPro"/>
</dbReference>
<evidence type="ECO:0000313" key="9">
    <source>
        <dbReference type="EMBL" id="CAI8021911.1"/>
    </source>
</evidence>
<keyword evidence="10" id="KW-1185">Reference proteome</keyword>
<keyword evidence="3 5" id="KW-0560">Oxidoreductase</keyword>
<dbReference type="FunFam" id="3.40.50.720:FF:000203">
    <property type="entry name" value="D-3-phosphoglycerate dehydrogenase (SerA)"/>
    <property type="match status" value="1"/>
</dbReference>
<dbReference type="InterPro" id="IPR036291">
    <property type="entry name" value="NAD(P)-bd_dom_sf"/>
</dbReference>
<dbReference type="InterPro" id="IPR006139">
    <property type="entry name" value="D-isomer_2_OHA_DH_cat_dom"/>
</dbReference>
<name>A0AA35WM43_GEOBA</name>
<feature type="compositionally biased region" description="Polar residues" evidence="6">
    <location>
        <begin position="1"/>
        <end position="10"/>
    </location>
</feature>
<comment type="caution">
    <text evidence="9">The sequence shown here is derived from an EMBL/GenBank/DDBJ whole genome shotgun (WGS) entry which is preliminary data.</text>
</comment>
<evidence type="ECO:0000256" key="4">
    <source>
        <dbReference type="ARBA" id="ARBA00023027"/>
    </source>
</evidence>
<dbReference type="InterPro" id="IPR029753">
    <property type="entry name" value="D-isomer_DH_CS"/>
</dbReference>
<dbReference type="GO" id="GO:0008652">
    <property type="term" value="P:amino acid biosynthetic process"/>
    <property type="evidence" value="ECO:0007669"/>
    <property type="project" value="UniProtKB-KW"/>
</dbReference>
<evidence type="ECO:0000313" key="10">
    <source>
        <dbReference type="Proteomes" id="UP001174909"/>
    </source>
</evidence>
<evidence type="ECO:0000256" key="6">
    <source>
        <dbReference type="SAM" id="MobiDB-lite"/>
    </source>
</evidence>
<dbReference type="Proteomes" id="UP001174909">
    <property type="component" value="Unassembled WGS sequence"/>
</dbReference>
<evidence type="ECO:0000256" key="3">
    <source>
        <dbReference type="ARBA" id="ARBA00023002"/>
    </source>
</evidence>
<protein>
    <submittedName>
        <fullName evidence="9">D-3-phosphoglycerate dehydrogenase</fullName>
    </submittedName>
</protein>
<dbReference type="GO" id="GO:0051287">
    <property type="term" value="F:NAD binding"/>
    <property type="evidence" value="ECO:0007669"/>
    <property type="project" value="InterPro"/>
</dbReference>
<sequence length="328" mass="35358">MKQKTSSNASRKLKIIVPGDSPPQIQGSPHLERLKPYGDVVLYTDRPETPEAQIRRAEDADILINSRGLVKWPAEILCQLPKLKLISLCSIGTDMIGLDEAKKRGITVCNQPGRTAPVVAEHGFGLMFALAKRAAFLTMSMKAGGWPRMDNIYLQGKTLGIIGTGHIGAEMARLGRAIGMNVIAWTYHPSAARAEALGVQFVSLDELLRTADVVSLHVRLTEESHHLIGERELGLMKQDALLINVARGGVVDTDALASALNSGHLGGAAIDVYDQEPPPANHPLLECEQVILTPHCADMTPEGVELLNEGAVDNIIAFLEGTPQNIVV</sequence>
<evidence type="ECO:0000256" key="1">
    <source>
        <dbReference type="ARBA" id="ARBA00005854"/>
    </source>
</evidence>
<dbReference type="AlphaFoldDB" id="A0AA35WM43"/>
<dbReference type="SUPFAM" id="SSF51735">
    <property type="entry name" value="NAD(P)-binding Rossmann-fold domains"/>
    <property type="match status" value="1"/>
</dbReference>
<dbReference type="Gene3D" id="3.40.50.720">
    <property type="entry name" value="NAD(P)-binding Rossmann-like Domain"/>
    <property type="match status" value="2"/>
</dbReference>
<dbReference type="InterPro" id="IPR006140">
    <property type="entry name" value="D-isomer_DH_NAD-bd"/>
</dbReference>
<evidence type="ECO:0000256" key="5">
    <source>
        <dbReference type="RuleBase" id="RU003719"/>
    </source>
</evidence>
<comment type="similarity">
    <text evidence="1 5">Belongs to the D-isomer specific 2-hydroxyacid dehydrogenase family.</text>
</comment>
<dbReference type="Pfam" id="PF02826">
    <property type="entry name" value="2-Hacid_dh_C"/>
    <property type="match status" value="1"/>
</dbReference>
<dbReference type="PANTHER" id="PTHR42789:SF1">
    <property type="entry name" value="D-ISOMER SPECIFIC 2-HYDROXYACID DEHYDROGENASE FAMILY PROTEIN (AFU_ORTHOLOGUE AFUA_6G10090)"/>
    <property type="match status" value="1"/>
</dbReference>
<dbReference type="PROSITE" id="PS00065">
    <property type="entry name" value="D_2_HYDROXYACID_DH_1"/>
    <property type="match status" value="1"/>
</dbReference>
<dbReference type="Pfam" id="PF00389">
    <property type="entry name" value="2-Hacid_dh"/>
    <property type="match status" value="1"/>
</dbReference>
<dbReference type="EMBL" id="CASHTH010001921">
    <property type="protein sequence ID" value="CAI8021911.1"/>
    <property type="molecule type" value="Genomic_DNA"/>
</dbReference>
<dbReference type="PANTHER" id="PTHR42789">
    <property type="entry name" value="D-ISOMER SPECIFIC 2-HYDROXYACID DEHYDROGENASE FAMILY PROTEIN (AFU_ORTHOLOGUE AFUA_6G10090)"/>
    <property type="match status" value="1"/>
</dbReference>
<organism evidence="9 10">
    <name type="scientific">Geodia barretti</name>
    <name type="common">Barrett's horny sponge</name>
    <dbReference type="NCBI Taxonomy" id="519541"/>
    <lineage>
        <taxon>Eukaryota</taxon>
        <taxon>Metazoa</taxon>
        <taxon>Porifera</taxon>
        <taxon>Demospongiae</taxon>
        <taxon>Heteroscleromorpha</taxon>
        <taxon>Tetractinellida</taxon>
        <taxon>Astrophorina</taxon>
        <taxon>Geodiidae</taxon>
        <taxon>Geodia</taxon>
    </lineage>
</organism>
<evidence type="ECO:0000256" key="2">
    <source>
        <dbReference type="ARBA" id="ARBA00022605"/>
    </source>
</evidence>
<dbReference type="SUPFAM" id="SSF52283">
    <property type="entry name" value="Formate/glycerate dehydrogenase catalytic domain-like"/>
    <property type="match status" value="1"/>
</dbReference>
<proteinExistence type="inferred from homology"/>
<keyword evidence="2" id="KW-0028">Amino-acid biosynthesis</keyword>
<feature type="domain" description="D-isomer specific 2-hydroxyacid dehydrogenase catalytic" evidence="7">
    <location>
        <begin position="31"/>
        <end position="327"/>
    </location>
</feature>
<feature type="domain" description="D-isomer specific 2-hydroxyacid dehydrogenase NAD-binding" evidence="8">
    <location>
        <begin position="124"/>
        <end position="297"/>
    </location>
</feature>
<keyword evidence="4" id="KW-0520">NAD</keyword>
<reference evidence="9" key="1">
    <citation type="submission" date="2023-03" db="EMBL/GenBank/DDBJ databases">
        <authorList>
            <person name="Steffen K."/>
            <person name="Cardenas P."/>
        </authorList>
    </citation>
    <scope>NUCLEOTIDE SEQUENCE</scope>
</reference>
<evidence type="ECO:0000259" key="7">
    <source>
        <dbReference type="Pfam" id="PF00389"/>
    </source>
</evidence>
<dbReference type="InterPro" id="IPR029752">
    <property type="entry name" value="D-isomer_DH_CS1"/>
</dbReference>